<dbReference type="EMBL" id="JBBPHU010000014">
    <property type="protein sequence ID" value="KAK7510476.1"/>
    <property type="molecule type" value="Genomic_DNA"/>
</dbReference>
<keyword evidence="3" id="KW-1185">Reference proteome</keyword>
<proteinExistence type="predicted"/>
<gene>
    <name evidence="2" type="ORF">IWZ03DRAFT_388666</name>
</gene>
<name>A0ABR1KD81_9PEZI</name>
<reference evidence="2 3" key="1">
    <citation type="submission" date="2024-04" db="EMBL/GenBank/DDBJ databases">
        <title>Phyllosticta paracitricarpa is synonymous to the EU quarantine fungus P. citricarpa based on phylogenomic analyses.</title>
        <authorList>
            <consortium name="Lawrence Berkeley National Laboratory"/>
            <person name="Van Ingen-Buijs V.A."/>
            <person name="Van Westerhoven A.C."/>
            <person name="Haridas S."/>
            <person name="Skiadas P."/>
            <person name="Martin F."/>
            <person name="Groenewald J.Z."/>
            <person name="Crous P.W."/>
            <person name="Seidl M.F."/>
        </authorList>
    </citation>
    <scope>NUCLEOTIDE SEQUENCE [LARGE SCALE GENOMIC DNA]</scope>
    <source>
        <strain evidence="2 3">CBS 123371</strain>
    </source>
</reference>
<feature type="compositionally biased region" description="Basic residues" evidence="1">
    <location>
        <begin position="71"/>
        <end position="80"/>
    </location>
</feature>
<evidence type="ECO:0000313" key="3">
    <source>
        <dbReference type="Proteomes" id="UP001363622"/>
    </source>
</evidence>
<feature type="compositionally biased region" description="Basic and acidic residues" evidence="1">
    <location>
        <begin position="105"/>
        <end position="114"/>
    </location>
</feature>
<evidence type="ECO:0000313" key="2">
    <source>
        <dbReference type="EMBL" id="KAK7510476.1"/>
    </source>
</evidence>
<evidence type="ECO:0008006" key="4">
    <source>
        <dbReference type="Google" id="ProtNLM"/>
    </source>
</evidence>
<protein>
    <recommendedName>
        <fullName evidence="4">Secreted protein</fullName>
    </recommendedName>
</protein>
<feature type="compositionally biased region" description="Polar residues" evidence="1">
    <location>
        <begin position="116"/>
        <end position="148"/>
    </location>
</feature>
<organism evidence="2 3">
    <name type="scientific">Phyllosticta citriasiana</name>
    <dbReference type="NCBI Taxonomy" id="595635"/>
    <lineage>
        <taxon>Eukaryota</taxon>
        <taxon>Fungi</taxon>
        <taxon>Dikarya</taxon>
        <taxon>Ascomycota</taxon>
        <taxon>Pezizomycotina</taxon>
        <taxon>Dothideomycetes</taxon>
        <taxon>Dothideomycetes incertae sedis</taxon>
        <taxon>Botryosphaeriales</taxon>
        <taxon>Phyllostictaceae</taxon>
        <taxon>Phyllosticta</taxon>
    </lineage>
</organism>
<dbReference type="Proteomes" id="UP001363622">
    <property type="component" value="Unassembled WGS sequence"/>
</dbReference>
<evidence type="ECO:0000256" key="1">
    <source>
        <dbReference type="SAM" id="MobiDB-lite"/>
    </source>
</evidence>
<feature type="region of interest" description="Disordered" evidence="1">
    <location>
        <begin position="66"/>
        <end position="148"/>
    </location>
</feature>
<accession>A0ABR1KD81</accession>
<comment type="caution">
    <text evidence="2">The sequence shown here is derived from an EMBL/GenBank/DDBJ whole genome shotgun (WGS) entry which is preliminary data.</text>
</comment>
<sequence length="148" mass="16823">MALFVLHLCFPKSSSYHYSSSSSLSSNAVLLPCNLAVSNFECFFLFHFSRAYTSFCFCPGSRLHESGNSGKRMRMWKRRSSTVDQTSRCMWHAVGPEGPQLRNNHVHETQKADPKSTPNAERQTSKPEPQTPERQYSVNARTPYSKTP</sequence>